<accession>A0A177TFF3</accession>
<name>A0A177TFF3_9BASI</name>
<dbReference type="EMBL" id="LWDF02000234">
    <property type="protein sequence ID" value="KAE8251723.1"/>
    <property type="molecule type" value="Genomic_DNA"/>
</dbReference>
<dbReference type="Proteomes" id="UP000077521">
    <property type="component" value="Unassembled WGS sequence"/>
</dbReference>
<reference evidence="1" key="1">
    <citation type="submission" date="2016-04" db="EMBL/GenBank/DDBJ databases">
        <authorList>
            <person name="Nguyen H.D."/>
            <person name="Samba Siva P."/>
            <person name="Cullis J."/>
            <person name="Levesque C.A."/>
            <person name="Hambleton S."/>
        </authorList>
    </citation>
    <scope>NUCLEOTIDE SEQUENCE</scope>
    <source>
        <strain evidence="1">DAOMC 236416</strain>
    </source>
</reference>
<reference evidence="1" key="2">
    <citation type="journal article" date="2019" name="IMA Fungus">
        <title>Genome sequencing and comparison of five Tilletia species to identify candidate genes for the detection of regulated species infecting wheat.</title>
        <authorList>
            <person name="Nguyen H.D.T."/>
            <person name="Sultana T."/>
            <person name="Kesanakurti P."/>
            <person name="Hambleton S."/>
        </authorList>
    </citation>
    <scope>NUCLEOTIDE SEQUENCE</scope>
    <source>
        <strain evidence="1">DAOMC 236416</strain>
    </source>
</reference>
<evidence type="ECO:0000313" key="2">
    <source>
        <dbReference type="Proteomes" id="UP000077521"/>
    </source>
</evidence>
<proteinExistence type="predicted"/>
<sequence>METTFKIQAFFSILTQDNRICLPEHLRNSAPSFSSRLDVPVLRQEGQDNSINAAVSAFLAETTKGTCDIRVVDICRSETTIIRQALNLPACLDIDLLSQNKEEQLWKVDQKITIMDQKHILVGRVCATTAGGQHFYSIVHVPSRGSKIKFDGIYKYNDMKDGGRAHLLQATSPKPSAEDMTELCQPRLFS</sequence>
<organism evidence="1 2">
    <name type="scientific">Tilletia indica</name>
    <dbReference type="NCBI Taxonomy" id="43049"/>
    <lineage>
        <taxon>Eukaryota</taxon>
        <taxon>Fungi</taxon>
        <taxon>Dikarya</taxon>
        <taxon>Basidiomycota</taxon>
        <taxon>Ustilaginomycotina</taxon>
        <taxon>Exobasidiomycetes</taxon>
        <taxon>Tilletiales</taxon>
        <taxon>Tilletiaceae</taxon>
        <taxon>Tilletia</taxon>
    </lineage>
</organism>
<comment type="caution">
    <text evidence="1">The sequence shown here is derived from an EMBL/GenBank/DDBJ whole genome shotgun (WGS) entry which is preliminary data.</text>
</comment>
<keyword evidence="2" id="KW-1185">Reference proteome</keyword>
<dbReference type="AlphaFoldDB" id="A0A177TFF3"/>
<protein>
    <submittedName>
        <fullName evidence="1">Uncharacterized protein</fullName>
    </submittedName>
</protein>
<evidence type="ECO:0000313" key="1">
    <source>
        <dbReference type="EMBL" id="KAE8251723.1"/>
    </source>
</evidence>
<gene>
    <name evidence="1" type="ORF">A4X13_0g3875</name>
</gene>